<keyword evidence="1" id="KW-0472">Membrane</keyword>
<evidence type="ECO:0000313" key="4">
    <source>
        <dbReference type="Proteomes" id="UP000290932"/>
    </source>
</evidence>
<proteinExistence type="predicted"/>
<organism evidence="3 4">
    <name type="scientific">Methanoculleus taiwanensis</name>
    <dbReference type="NCBI Taxonomy" id="1550565"/>
    <lineage>
        <taxon>Archaea</taxon>
        <taxon>Methanobacteriati</taxon>
        <taxon>Methanobacteriota</taxon>
        <taxon>Stenosarchaea group</taxon>
        <taxon>Methanomicrobia</taxon>
        <taxon>Methanomicrobiales</taxon>
        <taxon>Methanomicrobiaceae</taxon>
        <taxon>Methanoculleus</taxon>
    </lineage>
</organism>
<keyword evidence="1" id="KW-0812">Transmembrane</keyword>
<reference evidence="3 4" key="1">
    <citation type="journal article" date="2015" name="Int. J. Syst. Evol. Microbiol.">
        <title>Methanoculleus taiwanensis sp. nov., a methanogen isolated from deep marine sediment at the deformation front area near Taiwan.</title>
        <authorList>
            <person name="Weng C.Y."/>
            <person name="Chen S.C."/>
            <person name="Lai M.C."/>
            <person name="Wu S.Y."/>
            <person name="Lin S."/>
            <person name="Yang T.F."/>
            <person name="Chen P.C."/>
        </authorList>
    </citation>
    <scope>NUCLEOTIDE SEQUENCE [LARGE SCALE GENOMIC DNA]</scope>
    <source>
        <strain evidence="3 4">CYW4</strain>
    </source>
</reference>
<dbReference type="PANTHER" id="PTHR35902">
    <property type="entry name" value="S-LAYER DOMAIN-LIKE PROTEIN-RELATED"/>
    <property type="match status" value="1"/>
</dbReference>
<comment type="caution">
    <text evidence="3">The sequence shown here is derived from an EMBL/GenBank/DDBJ whole genome shotgun (WGS) entry which is preliminary data.</text>
</comment>
<gene>
    <name evidence="3" type="ORF">ABH15_03210</name>
</gene>
<dbReference type="AlphaFoldDB" id="A0A498H662"/>
<accession>A0A498H662</accession>
<name>A0A498H662_9EURY</name>
<dbReference type="Pfam" id="PF10633">
    <property type="entry name" value="NPCBM_assoc"/>
    <property type="match status" value="1"/>
</dbReference>
<sequence>MRIQHILVAALMVAALTGPALAADKYLYGSPTLSASIAGTNEFTPGQEIALAVALKNSGLNTFKFVDPTAVARDDLPNTAKLVTAALGADAAPVTVKTDPQFLGDIAGGKSATATFTVKVAEGAAPGTYNLPLTVTYTYLSSAEQYGSDSIQYFYEEKTEVLPLAVTITPDLRVEVLAVTTDDLNVGTEGYVHLTLKNAGYETAQGAVARIARSGTSPVVPTDAAAYLGDFAPGETVDVTFKAAVTTDAEAQTYPLDVLVTYTDSDGDAATSKTVTLGIPVGGKTDFAVVSSGAVLYPGEKSVLEVVYKNTGAATVYNAQARISAIDPFTSNDDTAYLGDLAPGAEGTARFEMNVDADATLKAYGLDSEIRYRDALGSSRISDTMKVQVDLAQKTGSLVTNPVVLAVLAAIILGGGYYILVYRKKQR</sequence>
<dbReference type="RefSeq" id="WP_128692910.1">
    <property type="nucleotide sequence ID" value="NZ_LHQS01000001.1"/>
</dbReference>
<dbReference type="OrthoDB" id="56770at2157"/>
<evidence type="ECO:0000259" key="2">
    <source>
        <dbReference type="Pfam" id="PF10633"/>
    </source>
</evidence>
<keyword evidence="1" id="KW-1133">Transmembrane helix</keyword>
<protein>
    <submittedName>
        <fullName evidence="3">S-layer protein</fullName>
    </submittedName>
</protein>
<feature type="domain" description="Alpha-galactosidase NEW3" evidence="2">
    <location>
        <begin position="96"/>
        <end position="138"/>
    </location>
</feature>
<evidence type="ECO:0000256" key="1">
    <source>
        <dbReference type="SAM" id="Phobius"/>
    </source>
</evidence>
<dbReference type="InterPro" id="IPR013783">
    <property type="entry name" value="Ig-like_fold"/>
</dbReference>
<dbReference type="EMBL" id="LHQS01000001">
    <property type="protein sequence ID" value="RXE57144.1"/>
    <property type="molecule type" value="Genomic_DNA"/>
</dbReference>
<keyword evidence="4" id="KW-1185">Reference proteome</keyword>
<dbReference type="Gene3D" id="2.60.40.10">
    <property type="entry name" value="Immunoglobulins"/>
    <property type="match status" value="1"/>
</dbReference>
<dbReference type="PANTHER" id="PTHR35902:SF3">
    <property type="entry name" value="NPCBM-ASSOCIATED, NEW3 DOMAIN OF ALPHA-GALACTOSIDASE"/>
    <property type="match status" value="1"/>
</dbReference>
<dbReference type="InterPro" id="IPR018905">
    <property type="entry name" value="A-galactase_NEW3"/>
</dbReference>
<dbReference type="Proteomes" id="UP000290932">
    <property type="component" value="Unassembled WGS sequence"/>
</dbReference>
<evidence type="ECO:0000313" key="3">
    <source>
        <dbReference type="EMBL" id="RXE57144.1"/>
    </source>
</evidence>
<feature type="transmembrane region" description="Helical" evidence="1">
    <location>
        <begin position="403"/>
        <end position="422"/>
    </location>
</feature>